<dbReference type="EMBL" id="CM007905">
    <property type="protein sequence ID" value="OTF91576.1"/>
    <property type="molecule type" value="Genomic_DNA"/>
</dbReference>
<proteinExistence type="predicted"/>
<dbReference type="PROSITE" id="PS50158">
    <property type="entry name" value="ZF_CCHC"/>
    <property type="match status" value="1"/>
</dbReference>
<name>A0A251S0A7_HELAN</name>
<dbReference type="InParanoid" id="A0A251S0A7"/>
<reference evidence="4" key="1">
    <citation type="journal article" date="2017" name="Nature">
        <title>The sunflower genome provides insights into oil metabolism, flowering and Asterid evolution.</title>
        <authorList>
            <person name="Badouin H."/>
            <person name="Gouzy J."/>
            <person name="Grassa C.J."/>
            <person name="Murat F."/>
            <person name="Staton S.E."/>
            <person name="Cottret L."/>
            <person name="Lelandais-Briere C."/>
            <person name="Owens G.L."/>
            <person name="Carrere S."/>
            <person name="Mayjonade B."/>
            <person name="Legrand L."/>
            <person name="Gill N."/>
            <person name="Kane N.C."/>
            <person name="Bowers J.E."/>
            <person name="Hubner S."/>
            <person name="Bellec A."/>
            <person name="Berard A."/>
            <person name="Berges H."/>
            <person name="Blanchet N."/>
            <person name="Boniface M.C."/>
            <person name="Brunel D."/>
            <person name="Catrice O."/>
            <person name="Chaidir N."/>
            <person name="Claudel C."/>
            <person name="Donnadieu C."/>
            <person name="Faraut T."/>
            <person name="Fievet G."/>
            <person name="Helmstetter N."/>
            <person name="King M."/>
            <person name="Knapp S.J."/>
            <person name="Lai Z."/>
            <person name="Le Paslier M.C."/>
            <person name="Lippi Y."/>
            <person name="Lorenzon L."/>
            <person name="Mandel J.R."/>
            <person name="Marage G."/>
            <person name="Marchand G."/>
            <person name="Marquand E."/>
            <person name="Bret-Mestries E."/>
            <person name="Morien E."/>
            <person name="Nambeesan S."/>
            <person name="Nguyen T."/>
            <person name="Pegot-Espagnet P."/>
            <person name="Pouilly N."/>
            <person name="Raftis F."/>
            <person name="Sallet E."/>
            <person name="Schiex T."/>
            <person name="Thomas J."/>
            <person name="Vandecasteele C."/>
            <person name="Vares D."/>
            <person name="Vear F."/>
            <person name="Vautrin S."/>
            <person name="Crespi M."/>
            <person name="Mangin B."/>
            <person name="Burke J.M."/>
            <person name="Salse J."/>
            <person name="Munos S."/>
            <person name="Vincourt P."/>
            <person name="Rieseberg L.H."/>
            <person name="Langlade N.B."/>
        </authorList>
    </citation>
    <scope>NUCLEOTIDE SEQUENCE [LARGE SCALE GENOMIC DNA]</scope>
    <source>
        <strain evidence="4">cv. SF193</strain>
    </source>
</reference>
<sequence>MSTQTSPETNLIDSSNPLYLHPSDHPGLILVSKPFDGNGFGAWKRSMSIALSAKNKLSFVKGEITKPNSAPQLDLWQRCNDMVISWILNTLSHEIRGSVIYSATAQQLWNDLSERFGQSNGARLYQLQKSLGEISQGVLNLLPSCTCGVSQDFAKREKDQRLFQFLMGLNSNYDKVRGTILMMKPLPSIGQAYALLVQDKKQREIHSSTQFVSESAAMNVSDTNRFQNNKSVVCPNCNKVGHLANKCYRIIGFPKDTKFTKNKKFAANVCAESHGSGDDVSKSTSPNQILTPAQYKEFISLLQKFANINDNAPTTNAINYANFVGPFTEEASGSR</sequence>
<evidence type="ECO:0000313" key="3">
    <source>
        <dbReference type="EMBL" id="OTF91576.1"/>
    </source>
</evidence>
<dbReference type="PANTHER" id="PTHR37610">
    <property type="entry name" value="CCHC-TYPE DOMAIN-CONTAINING PROTEIN"/>
    <property type="match status" value="1"/>
</dbReference>
<dbReference type="PANTHER" id="PTHR37610:SF6">
    <property type="entry name" value="GAG-POLYPEPTIDE OF LTR COPIA-TYPE-RELATED"/>
    <property type="match status" value="1"/>
</dbReference>
<dbReference type="InterPro" id="IPR001878">
    <property type="entry name" value="Znf_CCHC"/>
</dbReference>
<keyword evidence="4" id="KW-1185">Reference proteome</keyword>
<dbReference type="AlphaFoldDB" id="A0A251S0A7"/>
<evidence type="ECO:0000313" key="4">
    <source>
        <dbReference type="Proteomes" id="UP000215914"/>
    </source>
</evidence>
<keyword evidence="1" id="KW-0862">Zinc</keyword>
<dbReference type="GO" id="GO:0008270">
    <property type="term" value="F:zinc ion binding"/>
    <property type="evidence" value="ECO:0007669"/>
    <property type="project" value="UniProtKB-KW"/>
</dbReference>
<keyword evidence="1" id="KW-0479">Metal-binding</keyword>
<dbReference type="SUPFAM" id="SSF57756">
    <property type="entry name" value="Retrovirus zinc finger-like domains"/>
    <property type="match status" value="1"/>
</dbReference>
<dbReference type="OMA" id="SMENTHS"/>
<gene>
    <name evidence="3" type="ORF">HannXRQ_Chr16g0512271</name>
</gene>
<keyword evidence="1" id="KW-0863">Zinc-finger</keyword>
<feature type="domain" description="CCHC-type" evidence="2">
    <location>
        <begin position="234"/>
        <end position="247"/>
    </location>
</feature>
<dbReference type="GO" id="GO:0003676">
    <property type="term" value="F:nucleic acid binding"/>
    <property type="evidence" value="ECO:0007669"/>
    <property type="project" value="InterPro"/>
</dbReference>
<protein>
    <submittedName>
        <fullName evidence="3">Putative zinc finger, CCHC-type, Gag-polypeptide of LTR copia-type</fullName>
    </submittedName>
</protein>
<organism evidence="3 4">
    <name type="scientific">Helianthus annuus</name>
    <name type="common">Common sunflower</name>
    <dbReference type="NCBI Taxonomy" id="4232"/>
    <lineage>
        <taxon>Eukaryota</taxon>
        <taxon>Viridiplantae</taxon>
        <taxon>Streptophyta</taxon>
        <taxon>Embryophyta</taxon>
        <taxon>Tracheophyta</taxon>
        <taxon>Spermatophyta</taxon>
        <taxon>Magnoliopsida</taxon>
        <taxon>eudicotyledons</taxon>
        <taxon>Gunneridae</taxon>
        <taxon>Pentapetalae</taxon>
        <taxon>asterids</taxon>
        <taxon>campanulids</taxon>
        <taxon>Asterales</taxon>
        <taxon>Asteraceae</taxon>
        <taxon>Asteroideae</taxon>
        <taxon>Heliantheae alliance</taxon>
        <taxon>Heliantheae</taxon>
        <taxon>Helianthus</taxon>
    </lineage>
</organism>
<dbReference type="InterPro" id="IPR036875">
    <property type="entry name" value="Znf_CCHC_sf"/>
</dbReference>
<dbReference type="InterPro" id="IPR029472">
    <property type="entry name" value="Copia-like_N"/>
</dbReference>
<dbReference type="Pfam" id="PF14244">
    <property type="entry name" value="Retrotran_gag_3"/>
    <property type="match status" value="1"/>
</dbReference>
<evidence type="ECO:0000259" key="2">
    <source>
        <dbReference type="PROSITE" id="PS50158"/>
    </source>
</evidence>
<evidence type="ECO:0000256" key="1">
    <source>
        <dbReference type="PROSITE-ProRule" id="PRU00047"/>
    </source>
</evidence>
<dbReference type="Proteomes" id="UP000215914">
    <property type="component" value="Chromosome 16"/>
</dbReference>
<accession>A0A251S0A7</accession>